<organism evidence="11">
    <name type="scientific">Salpingoeca rosetta (strain ATCC 50818 / BSB-021)</name>
    <dbReference type="NCBI Taxonomy" id="946362"/>
    <lineage>
        <taxon>Eukaryota</taxon>
        <taxon>Choanoflagellata</taxon>
        <taxon>Craspedida</taxon>
        <taxon>Salpingoecidae</taxon>
        <taxon>Salpingoeca</taxon>
    </lineage>
</organism>
<sequence>MELAKRQQVKVVEAVASVLAGCDFVWVSQVVKTARVPIAKLIDKKTGTEVDVNCANVLGLVNTRLIRTYTKVDDRFRHLGFLVKLWAKACNLNDASMGTLSSYAWLIMTIHYLQRCDPPVLPNLQDRRIKGPPRRYHGFDCAYCSDLSKLQEVWKSRNTQSIGELYYGFFDYYCGFDFDRDIITCHTTKRKPKAAEKRWSRNYAARPMAIQDPIEKSHNLGKGISRLGVAVAHQHDRHAYDHHEFRHGRRTNHYERRNSRLKPLLDQFRHLD</sequence>
<dbReference type="OMA" id="VYEKHRQ"/>
<dbReference type="GeneID" id="16068307"/>
<evidence type="ECO:0000256" key="7">
    <source>
        <dbReference type="ARBA" id="ARBA00022842"/>
    </source>
</evidence>
<name>F2USJ1_SALR5</name>
<evidence type="ECO:0000259" key="9">
    <source>
        <dbReference type="Pfam" id="PF22600"/>
    </source>
</evidence>
<dbReference type="Proteomes" id="UP000007799">
    <property type="component" value="Unassembled WGS sequence"/>
</dbReference>
<dbReference type="eggNOG" id="KOG2277">
    <property type="taxonomic scope" value="Eukaryota"/>
</dbReference>
<dbReference type="Pfam" id="PF03828">
    <property type="entry name" value="PAP_assoc"/>
    <property type="match status" value="1"/>
</dbReference>
<dbReference type="Gene3D" id="3.30.460.10">
    <property type="entry name" value="Beta Polymerase, domain 2"/>
    <property type="match status" value="1"/>
</dbReference>
<dbReference type="SUPFAM" id="SSF81631">
    <property type="entry name" value="PAP/OAS1 substrate-binding domain"/>
    <property type="match status" value="1"/>
</dbReference>
<comment type="subcellular location">
    <subcellularLocation>
        <location evidence="3">Cytoplasm</location>
    </subcellularLocation>
</comment>
<evidence type="ECO:0000256" key="6">
    <source>
        <dbReference type="ARBA" id="ARBA00022723"/>
    </source>
</evidence>
<evidence type="ECO:0000256" key="3">
    <source>
        <dbReference type="ARBA" id="ARBA00004496"/>
    </source>
</evidence>
<dbReference type="InterPro" id="IPR002058">
    <property type="entry name" value="PAP_assoc"/>
</dbReference>
<dbReference type="InParanoid" id="F2USJ1"/>
<dbReference type="InterPro" id="IPR043519">
    <property type="entry name" value="NT_sf"/>
</dbReference>
<dbReference type="GO" id="GO:0031123">
    <property type="term" value="P:RNA 3'-end processing"/>
    <property type="evidence" value="ECO:0007669"/>
    <property type="project" value="TreeGrafter"/>
</dbReference>
<proteinExistence type="predicted"/>
<dbReference type="GO" id="GO:0046872">
    <property type="term" value="F:metal ion binding"/>
    <property type="evidence" value="ECO:0007669"/>
    <property type="project" value="UniProtKB-KW"/>
</dbReference>
<evidence type="ECO:0000313" key="11">
    <source>
        <dbReference type="Proteomes" id="UP000007799"/>
    </source>
</evidence>
<evidence type="ECO:0000256" key="2">
    <source>
        <dbReference type="ARBA" id="ARBA00001946"/>
    </source>
</evidence>
<dbReference type="STRING" id="946362.F2USJ1"/>
<evidence type="ECO:0000256" key="5">
    <source>
        <dbReference type="ARBA" id="ARBA00022679"/>
    </source>
</evidence>
<keyword evidence="5" id="KW-0808">Transferase</keyword>
<dbReference type="RefSeq" id="XP_004987785.1">
    <property type="nucleotide sequence ID" value="XM_004987728.1"/>
</dbReference>
<dbReference type="GO" id="GO:0005737">
    <property type="term" value="C:cytoplasm"/>
    <property type="evidence" value="ECO:0007669"/>
    <property type="project" value="UniProtKB-SubCell"/>
</dbReference>
<evidence type="ECO:0000313" key="10">
    <source>
        <dbReference type="EMBL" id="EGD81100.1"/>
    </source>
</evidence>
<comment type="cofactor">
    <cofactor evidence="2">
        <name>Mg(2+)</name>
        <dbReference type="ChEBI" id="CHEBI:18420"/>
    </cofactor>
</comment>
<dbReference type="PANTHER" id="PTHR12271:SF40">
    <property type="entry name" value="POLY(A) RNA POLYMERASE GLD2"/>
    <property type="match status" value="1"/>
</dbReference>
<keyword evidence="7" id="KW-0460">Magnesium</keyword>
<dbReference type="Pfam" id="PF22600">
    <property type="entry name" value="MTPAP-like_central"/>
    <property type="match status" value="1"/>
</dbReference>
<dbReference type="CDD" id="cd05402">
    <property type="entry name" value="NT_PAP_TUTase"/>
    <property type="match status" value="1"/>
</dbReference>
<reference evidence="10" key="1">
    <citation type="submission" date="2009-08" db="EMBL/GenBank/DDBJ databases">
        <title>Annotation of Salpingoeca rosetta.</title>
        <authorList>
            <consortium name="The Broad Institute Genome Sequencing Platform"/>
            <person name="Russ C."/>
            <person name="Cuomo C."/>
            <person name="Burger G."/>
            <person name="Gray M.W."/>
            <person name="Holland P.W.H."/>
            <person name="King N."/>
            <person name="Lang F.B.F."/>
            <person name="Roger A.J."/>
            <person name="Ruiz-Trillo I."/>
            <person name="Young S.K."/>
            <person name="Zeng Q."/>
            <person name="Gargeya S."/>
            <person name="Alvarado L."/>
            <person name="Berlin A."/>
            <person name="Chapman S.B."/>
            <person name="Chen Z."/>
            <person name="Freedman E."/>
            <person name="Gellesch M."/>
            <person name="Goldberg J."/>
            <person name="Griggs A."/>
            <person name="Gujja S."/>
            <person name="Heilman E."/>
            <person name="Heiman D."/>
            <person name="Howarth C."/>
            <person name="Mehta T."/>
            <person name="Neiman D."/>
            <person name="Pearson M."/>
            <person name="Roberts A."/>
            <person name="Saif S."/>
            <person name="Shea T."/>
            <person name="Shenoy N."/>
            <person name="Sisk P."/>
            <person name="Stolte C."/>
            <person name="Sykes S."/>
            <person name="White J."/>
            <person name="Yandava C."/>
            <person name="Haas B."/>
            <person name="Nusbaum C."/>
            <person name="Birren B."/>
        </authorList>
    </citation>
    <scope>NUCLEOTIDE SEQUENCE [LARGE SCALE GENOMIC DNA]</scope>
    <source>
        <strain evidence="10">ATCC 50818</strain>
    </source>
</reference>
<keyword evidence="11" id="KW-1185">Reference proteome</keyword>
<comment type="cofactor">
    <cofactor evidence="1">
        <name>Mn(2+)</name>
        <dbReference type="ChEBI" id="CHEBI:29035"/>
    </cofactor>
</comment>
<accession>F2USJ1</accession>
<dbReference type="Gene3D" id="1.10.1410.10">
    <property type="match status" value="1"/>
</dbReference>
<evidence type="ECO:0000256" key="4">
    <source>
        <dbReference type="ARBA" id="ARBA00022490"/>
    </source>
</evidence>
<evidence type="ECO:0000256" key="1">
    <source>
        <dbReference type="ARBA" id="ARBA00001936"/>
    </source>
</evidence>
<dbReference type="KEGG" id="sre:PTSG_11137"/>
<gene>
    <name evidence="10" type="ORF">PTSG_11137</name>
</gene>
<dbReference type="EMBL" id="GL832995">
    <property type="protein sequence ID" value="EGD81100.1"/>
    <property type="molecule type" value="Genomic_DNA"/>
</dbReference>
<dbReference type="InterPro" id="IPR054708">
    <property type="entry name" value="MTPAP-like_central"/>
</dbReference>
<dbReference type="PANTHER" id="PTHR12271">
    <property type="entry name" value="POLY A POLYMERASE CID PAP -RELATED"/>
    <property type="match status" value="1"/>
</dbReference>
<dbReference type="SUPFAM" id="SSF81301">
    <property type="entry name" value="Nucleotidyltransferase"/>
    <property type="match status" value="1"/>
</dbReference>
<feature type="domain" description="PAP-associated" evidence="8">
    <location>
        <begin position="161"/>
        <end position="218"/>
    </location>
</feature>
<dbReference type="AlphaFoldDB" id="F2USJ1"/>
<keyword evidence="6" id="KW-0479">Metal-binding</keyword>
<keyword evidence="4" id="KW-0963">Cytoplasm</keyword>
<feature type="domain" description="Poly(A) RNA polymerase mitochondrial-like central palm" evidence="9">
    <location>
        <begin position="5"/>
        <end position="70"/>
    </location>
</feature>
<dbReference type="GO" id="GO:0016779">
    <property type="term" value="F:nucleotidyltransferase activity"/>
    <property type="evidence" value="ECO:0007669"/>
    <property type="project" value="TreeGrafter"/>
</dbReference>
<dbReference type="OrthoDB" id="407432at2759"/>
<protein>
    <submittedName>
        <fullName evidence="10">Uncharacterized protein</fullName>
    </submittedName>
</protein>
<evidence type="ECO:0000259" key="8">
    <source>
        <dbReference type="Pfam" id="PF03828"/>
    </source>
</evidence>